<feature type="region of interest" description="Disordered" evidence="1">
    <location>
        <begin position="55"/>
        <end position="75"/>
    </location>
</feature>
<protein>
    <submittedName>
        <fullName evidence="2">Uncharacterized protein</fullName>
    </submittedName>
</protein>
<organism evidence="2 3">
    <name type="scientific">Oryza meyeriana var. granulata</name>
    <dbReference type="NCBI Taxonomy" id="110450"/>
    <lineage>
        <taxon>Eukaryota</taxon>
        <taxon>Viridiplantae</taxon>
        <taxon>Streptophyta</taxon>
        <taxon>Embryophyta</taxon>
        <taxon>Tracheophyta</taxon>
        <taxon>Spermatophyta</taxon>
        <taxon>Magnoliopsida</taxon>
        <taxon>Liliopsida</taxon>
        <taxon>Poales</taxon>
        <taxon>Poaceae</taxon>
        <taxon>BOP clade</taxon>
        <taxon>Oryzoideae</taxon>
        <taxon>Oryzeae</taxon>
        <taxon>Oryzinae</taxon>
        <taxon>Oryza</taxon>
        <taxon>Oryza meyeriana</taxon>
    </lineage>
</organism>
<name>A0A6G1BQE4_9ORYZ</name>
<proteinExistence type="predicted"/>
<gene>
    <name evidence="2" type="ORF">E2562_036615</name>
</gene>
<comment type="caution">
    <text evidence="2">The sequence shown here is derived from an EMBL/GenBank/DDBJ whole genome shotgun (WGS) entry which is preliminary data.</text>
</comment>
<reference evidence="2 3" key="1">
    <citation type="submission" date="2019-11" db="EMBL/GenBank/DDBJ databases">
        <title>Whole genome sequence of Oryza granulata.</title>
        <authorList>
            <person name="Li W."/>
        </authorList>
    </citation>
    <scope>NUCLEOTIDE SEQUENCE [LARGE SCALE GENOMIC DNA]</scope>
    <source>
        <strain evidence="3">cv. Menghai</strain>
        <tissue evidence="2">Leaf</tissue>
    </source>
</reference>
<dbReference type="AlphaFoldDB" id="A0A6G1BQE4"/>
<accession>A0A6G1BQE4</accession>
<keyword evidence="3" id="KW-1185">Reference proteome</keyword>
<dbReference type="EMBL" id="SPHZ02000012">
    <property type="protein sequence ID" value="KAF0890076.1"/>
    <property type="molecule type" value="Genomic_DNA"/>
</dbReference>
<sequence>MSKPSGGGMGELGPSAATSQFPVAMLSLPSSLPSHSLILGANGIAFPTLSQHHSLSPTLRQCPIGSHTGADSTGP</sequence>
<evidence type="ECO:0000313" key="2">
    <source>
        <dbReference type="EMBL" id="KAF0890076.1"/>
    </source>
</evidence>
<evidence type="ECO:0000256" key="1">
    <source>
        <dbReference type="SAM" id="MobiDB-lite"/>
    </source>
</evidence>
<evidence type="ECO:0000313" key="3">
    <source>
        <dbReference type="Proteomes" id="UP000479710"/>
    </source>
</evidence>
<dbReference type="Proteomes" id="UP000479710">
    <property type="component" value="Unassembled WGS sequence"/>
</dbReference>